<gene>
    <name evidence="1" type="ORF">KIW84_032011</name>
</gene>
<proteinExistence type="predicted"/>
<dbReference type="Proteomes" id="UP001058974">
    <property type="component" value="Chromosome 3"/>
</dbReference>
<comment type="caution">
    <text evidence="1">The sequence shown here is derived from an EMBL/GenBank/DDBJ whole genome shotgun (WGS) entry which is preliminary data.</text>
</comment>
<dbReference type="EMBL" id="JAMSHJ010000003">
    <property type="protein sequence ID" value="KAI5426426.1"/>
    <property type="molecule type" value="Genomic_DNA"/>
</dbReference>
<accession>A0A9D5B147</accession>
<sequence>MGGFPLRRSEDQEDVLETPILLLIATSYYEDKVNHKTICNRSRNVTGLILAAMESGLQQRFEDQDAYTIMKNLIGLFKEQARIERDETLKSILQSKLEKRKSVGPHVFHMIGRCITWDPWVRPSMYRKRRNTTKTTIPPKENTSKVKVVAEHDCLYYKAKGH</sequence>
<name>A0A9D5B147_PEA</name>
<protein>
    <submittedName>
        <fullName evidence="1">Uncharacterized protein</fullName>
    </submittedName>
</protein>
<evidence type="ECO:0000313" key="2">
    <source>
        <dbReference type="Proteomes" id="UP001058974"/>
    </source>
</evidence>
<keyword evidence="2" id="KW-1185">Reference proteome</keyword>
<dbReference type="AlphaFoldDB" id="A0A9D5B147"/>
<organism evidence="1 2">
    <name type="scientific">Pisum sativum</name>
    <name type="common">Garden pea</name>
    <name type="synonym">Lathyrus oleraceus</name>
    <dbReference type="NCBI Taxonomy" id="3888"/>
    <lineage>
        <taxon>Eukaryota</taxon>
        <taxon>Viridiplantae</taxon>
        <taxon>Streptophyta</taxon>
        <taxon>Embryophyta</taxon>
        <taxon>Tracheophyta</taxon>
        <taxon>Spermatophyta</taxon>
        <taxon>Magnoliopsida</taxon>
        <taxon>eudicotyledons</taxon>
        <taxon>Gunneridae</taxon>
        <taxon>Pentapetalae</taxon>
        <taxon>rosids</taxon>
        <taxon>fabids</taxon>
        <taxon>Fabales</taxon>
        <taxon>Fabaceae</taxon>
        <taxon>Papilionoideae</taxon>
        <taxon>50 kb inversion clade</taxon>
        <taxon>NPAAA clade</taxon>
        <taxon>Hologalegina</taxon>
        <taxon>IRL clade</taxon>
        <taxon>Fabeae</taxon>
        <taxon>Lathyrus</taxon>
    </lineage>
</organism>
<reference evidence="1 2" key="1">
    <citation type="journal article" date="2022" name="Nat. Genet.">
        <title>Improved pea reference genome and pan-genome highlight genomic features and evolutionary characteristics.</title>
        <authorList>
            <person name="Yang T."/>
            <person name="Liu R."/>
            <person name="Luo Y."/>
            <person name="Hu S."/>
            <person name="Wang D."/>
            <person name="Wang C."/>
            <person name="Pandey M.K."/>
            <person name="Ge S."/>
            <person name="Xu Q."/>
            <person name="Li N."/>
            <person name="Li G."/>
            <person name="Huang Y."/>
            <person name="Saxena R.K."/>
            <person name="Ji Y."/>
            <person name="Li M."/>
            <person name="Yan X."/>
            <person name="He Y."/>
            <person name="Liu Y."/>
            <person name="Wang X."/>
            <person name="Xiang C."/>
            <person name="Varshney R.K."/>
            <person name="Ding H."/>
            <person name="Gao S."/>
            <person name="Zong X."/>
        </authorList>
    </citation>
    <scope>NUCLEOTIDE SEQUENCE [LARGE SCALE GENOMIC DNA]</scope>
    <source>
        <strain evidence="1 2">cv. Zhongwan 6</strain>
    </source>
</reference>
<evidence type="ECO:0000313" key="1">
    <source>
        <dbReference type="EMBL" id="KAI5426426.1"/>
    </source>
</evidence>
<dbReference type="Gramene" id="Psat03G0201100-T1">
    <property type="protein sequence ID" value="KAI5426426.1"/>
    <property type="gene ID" value="KIW84_032011"/>
</dbReference>